<dbReference type="Gene3D" id="3.60.21.10">
    <property type="match status" value="1"/>
</dbReference>
<reference evidence="8 9" key="1">
    <citation type="journal article" date="2018" name="Int. J. Syst. Evol. Microbiol.">
        <title>Methylomusa anaerophila gen. nov., sp. nov., an anaerobic methanol-utilizing bacterium isolated from a microbial fuel cell.</title>
        <authorList>
            <person name="Amano N."/>
            <person name="Yamamuro A."/>
            <person name="Miyahara M."/>
            <person name="Kouzuma A."/>
            <person name="Abe T."/>
            <person name="Watanabe K."/>
        </authorList>
    </citation>
    <scope>NUCLEOTIDE SEQUENCE [LARGE SCALE GENOMIC DNA]</scope>
    <source>
        <strain evidence="8 9">MMFC1</strain>
    </source>
</reference>
<feature type="domain" description="Calcineurin-like phosphoesterase" evidence="7">
    <location>
        <begin position="1"/>
        <end position="244"/>
    </location>
</feature>
<evidence type="ECO:0000256" key="2">
    <source>
        <dbReference type="ARBA" id="ARBA00013365"/>
    </source>
</evidence>
<dbReference type="EMBL" id="AP018449">
    <property type="protein sequence ID" value="BBB90542.1"/>
    <property type="molecule type" value="Genomic_DNA"/>
</dbReference>
<evidence type="ECO:0000256" key="3">
    <source>
        <dbReference type="ARBA" id="ARBA00022722"/>
    </source>
</evidence>
<dbReference type="InterPro" id="IPR029052">
    <property type="entry name" value="Metallo-depent_PP-like"/>
</dbReference>
<keyword evidence="6" id="KW-0233">DNA recombination</keyword>
<sequence length="425" mass="46731">MRILHTADWHFGKTIEGRDRGPEQEAFVEELCAICLDEAIDLVLVAGDVFQSPNPSAAAEELFYYAMDRLVDYGRRGVVVIAGNHDNPERIRASSPLADKLGITLVGLPKDMLYSSRPAAGDKVRRINGGQAWLELVVPGVEHAAVIAALPYPSEGRLKELLTDSLEDRDLRLEYNERITALLRHIGGNYRRDTVNLAMSHLFVRGGIESDSEYQIQVGGTYAVDPAVFPANVQYAALGHLHRPQYVGGSAAPIRYAGSPLAYSFSEAGYSKSVTVVNVLPGQAADIREIFLASGRSLVKWRADRGLGQVRDWVAAGRDQNAWIDLEIRLSMPLTMADIQELRGLHPGFVNIRPVMVASDSDEGARRDRIEGLPIDQLFIRFYEQATGGAKPDDKLVELFLELSQNNPEDTAVEAEVKSNGEGLL</sequence>
<comment type="similarity">
    <text evidence="1 6">Belongs to the SbcD family.</text>
</comment>
<dbReference type="AlphaFoldDB" id="A0A348AHJ4"/>
<keyword evidence="4 6" id="KW-0378">Hydrolase</keyword>
<dbReference type="Proteomes" id="UP000276437">
    <property type="component" value="Chromosome"/>
</dbReference>
<dbReference type="InterPro" id="IPR004843">
    <property type="entry name" value="Calcineurin-like_PHP"/>
</dbReference>
<dbReference type="PANTHER" id="PTHR30337">
    <property type="entry name" value="COMPONENT OF ATP-DEPENDENT DSDNA EXONUCLEASE"/>
    <property type="match status" value="1"/>
</dbReference>
<dbReference type="InterPro" id="IPR050535">
    <property type="entry name" value="DNA_Repair-Maintenance_Comp"/>
</dbReference>
<dbReference type="Pfam" id="PF00149">
    <property type="entry name" value="Metallophos"/>
    <property type="match status" value="1"/>
</dbReference>
<evidence type="ECO:0000259" key="7">
    <source>
        <dbReference type="Pfam" id="PF00149"/>
    </source>
</evidence>
<dbReference type="GO" id="GO:0008408">
    <property type="term" value="F:3'-5' exonuclease activity"/>
    <property type="evidence" value="ECO:0007669"/>
    <property type="project" value="InterPro"/>
</dbReference>
<evidence type="ECO:0000313" key="9">
    <source>
        <dbReference type="Proteomes" id="UP000276437"/>
    </source>
</evidence>
<dbReference type="NCBIfam" id="TIGR00619">
    <property type="entry name" value="sbcd"/>
    <property type="match status" value="1"/>
</dbReference>
<evidence type="ECO:0000313" key="8">
    <source>
        <dbReference type="EMBL" id="BBB90542.1"/>
    </source>
</evidence>
<dbReference type="SUPFAM" id="SSF56300">
    <property type="entry name" value="Metallo-dependent phosphatases"/>
    <property type="match status" value="1"/>
</dbReference>
<name>A0A348AHJ4_9FIRM</name>
<keyword evidence="3 6" id="KW-0540">Nuclease</keyword>
<evidence type="ECO:0000256" key="5">
    <source>
        <dbReference type="ARBA" id="ARBA00022839"/>
    </source>
</evidence>
<gene>
    <name evidence="6 8" type="primary">sbcD</name>
    <name evidence="8" type="ORF">MAMMFC1_01193</name>
</gene>
<dbReference type="KEGG" id="mana:MAMMFC1_01193"/>
<dbReference type="CDD" id="cd00840">
    <property type="entry name" value="MPP_Mre11_N"/>
    <property type="match status" value="1"/>
</dbReference>
<dbReference type="InterPro" id="IPR041796">
    <property type="entry name" value="Mre11_N"/>
</dbReference>
<dbReference type="GO" id="GO:0004519">
    <property type="term" value="F:endonuclease activity"/>
    <property type="evidence" value="ECO:0007669"/>
    <property type="project" value="UniProtKB-KW"/>
</dbReference>
<keyword evidence="6" id="KW-0255">Endonuclease</keyword>
<comment type="function">
    <text evidence="6">SbcCD cleaves DNA hairpin structures. These structures can inhibit DNA replication and are intermediates in certain DNA recombination reactions. The complex acts as a 3'-&gt;5' double strand exonuclease that can open hairpins. It also has a 5' single-strand endonuclease activity.</text>
</comment>
<dbReference type="RefSeq" id="WP_126307315.1">
    <property type="nucleotide sequence ID" value="NZ_AP018449.1"/>
</dbReference>
<organism evidence="8 9">
    <name type="scientific">Methylomusa anaerophila</name>
    <dbReference type="NCBI Taxonomy" id="1930071"/>
    <lineage>
        <taxon>Bacteria</taxon>
        <taxon>Bacillati</taxon>
        <taxon>Bacillota</taxon>
        <taxon>Negativicutes</taxon>
        <taxon>Selenomonadales</taxon>
        <taxon>Sporomusaceae</taxon>
        <taxon>Methylomusa</taxon>
    </lineage>
</organism>
<comment type="subunit">
    <text evidence="6">Heterodimer of SbcC and SbcD.</text>
</comment>
<keyword evidence="6" id="KW-0235">DNA replication</keyword>
<dbReference type="InterPro" id="IPR004593">
    <property type="entry name" value="SbcD"/>
</dbReference>
<evidence type="ECO:0000256" key="4">
    <source>
        <dbReference type="ARBA" id="ARBA00022801"/>
    </source>
</evidence>
<evidence type="ECO:0000256" key="6">
    <source>
        <dbReference type="RuleBase" id="RU363069"/>
    </source>
</evidence>
<protein>
    <recommendedName>
        <fullName evidence="2 6">Nuclease SbcCD subunit D</fullName>
    </recommendedName>
</protein>
<proteinExistence type="inferred from homology"/>
<dbReference type="GO" id="GO:0006260">
    <property type="term" value="P:DNA replication"/>
    <property type="evidence" value="ECO:0007669"/>
    <property type="project" value="UniProtKB-KW"/>
</dbReference>
<dbReference type="GO" id="GO:0006310">
    <property type="term" value="P:DNA recombination"/>
    <property type="evidence" value="ECO:0007669"/>
    <property type="project" value="UniProtKB-KW"/>
</dbReference>
<dbReference type="OrthoDB" id="9773856at2"/>
<evidence type="ECO:0000256" key="1">
    <source>
        <dbReference type="ARBA" id="ARBA00010555"/>
    </source>
</evidence>
<keyword evidence="5 6" id="KW-0269">Exonuclease</keyword>
<accession>A0A348AHJ4</accession>
<dbReference type="PANTHER" id="PTHR30337:SF0">
    <property type="entry name" value="NUCLEASE SBCCD SUBUNIT D"/>
    <property type="match status" value="1"/>
</dbReference>
<keyword evidence="9" id="KW-1185">Reference proteome</keyword>